<accession>A0A0N8QTF3</accession>
<evidence type="ECO:0000313" key="3">
    <source>
        <dbReference type="EMBL" id="RMV73310.1"/>
    </source>
</evidence>
<dbReference type="Proteomes" id="UP000269872">
    <property type="component" value="Unassembled WGS sequence"/>
</dbReference>
<proteinExistence type="predicted"/>
<name>A0A0N8QTF3_9PSED</name>
<organism evidence="3 4">
    <name type="scientific">Pseudomonas caricapapayae</name>
    <dbReference type="NCBI Taxonomy" id="46678"/>
    <lineage>
        <taxon>Bacteria</taxon>
        <taxon>Pseudomonadati</taxon>
        <taxon>Pseudomonadota</taxon>
        <taxon>Gammaproteobacteria</taxon>
        <taxon>Pseudomonadales</taxon>
        <taxon>Pseudomonadaceae</taxon>
        <taxon>Pseudomonas</taxon>
    </lineage>
</organism>
<protein>
    <submittedName>
        <fullName evidence="3">Uncharacterized protein</fullName>
    </submittedName>
</protein>
<dbReference type="EMBL" id="RBOC01000153">
    <property type="protein sequence ID" value="RMM06740.1"/>
    <property type="molecule type" value="Genomic_DNA"/>
</dbReference>
<evidence type="ECO:0000313" key="4">
    <source>
        <dbReference type="Proteomes" id="UP000269872"/>
    </source>
</evidence>
<gene>
    <name evidence="3" type="ORF">ALP05_00139</name>
    <name evidence="2" type="ORF">ALQ84_03336</name>
</gene>
<sequence>MDSGMTDKYAKQDLDSEISVNLTLRDLIIQSWGHGRPSRHTPLSNEKTLHPQARQPGLSQLKSAYFASAKSKE</sequence>
<reference evidence="4 5" key="1">
    <citation type="submission" date="2018-08" db="EMBL/GenBank/DDBJ databases">
        <title>Recombination of ecologically and evolutionarily significant loci maintains genetic cohesion in the Pseudomonas syringae species complex.</title>
        <authorList>
            <person name="Dillon M."/>
            <person name="Thakur S."/>
            <person name="Almeida R.N.D."/>
            <person name="Weir B.S."/>
            <person name="Guttman D.S."/>
        </authorList>
    </citation>
    <scope>NUCLEOTIDE SEQUENCE [LARGE SCALE GENOMIC DNA]</scope>
    <source>
        <strain evidence="2 5">ICMP 4086</strain>
        <strain evidence="3 4">ICMP 7496</strain>
    </source>
</reference>
<evidence type="ECO:0000256" key="1">
    <source>
        <dbReference type="SAM" id="MobiDB-lite"/>
    </source>
</evidence>
<evidence type="ECO:0000313" key="5">
    <source>
        <dbReference type="Proteomes" id="UP000278587"/>
    </source>
</evidence>
<comment type="caution">
    <text evidence="3">The sequence shown here is derived from an EMBL/GenBank/DDBJ whole genome shotgun (WGS) entry which is preliminary data.</text>
</comment>
<dbReference type="Proteomes" id="UP000278587">
    <property type="component" value="Unassembled WGS sequence"/>
</dbReference>
<evidence type="ECO:0000313" key="2">
    <source>
        <dbReference type="EMBL" id="RMM06740.1"/>
    </source>
</evidence>
<dbReference type="EMBL" id="RBUY01000139">
    <property type="protein sequence ID" value="RMV73310.1"/>
    <property type="molecule type" value="Genomic_DNA"/>
</dbReference>
<dbReference type="AlphaFoldDB" id="A0A0N8QTF3"/>
<feature type="region of interest" description="Disordered" evidence="1">
    <location>
        <begin position="31"/>
        <end position="73"/>
    </location>
</feature>